<dbReference type="PANTHER" id="PTHR22977:SF1">
    <property type="entry name" value="COX ASSEMBLY MITOCHONDRIAL PROTEIN 2 HOMOLOG"/>
    <property type="match status" value="1"/>
</dbReference>
<protein>
    <recommendedName>
        <fullName evidence="5">COX assembly mitochondrial protein</fullName>
    </recommendedName>
</protein>
<evidence type="ECO:0000256" key="2">
    <source>
        <dbReference type="ARBA" id="ARBA00007347"/>
    </source>
</evidence>
<dbReference type="AlphaFoldDB" id="A0AAV9ISW0"/>
<evidence type="ECO:0000256" key="3">
    <source>
        <dbReference type="ARBA" id="ARBA00023128"/>
    </source>
</evidence>
<keyword evidence="3 5" id="KW-0496">Mitochondrion</keyword>
<keyword evidence="7" id="KW-1185">Reference proteome</keyword>
<evidence type="ECO:0000256" key="1">
    <source>
        <dbReference type="ARBA" id="ARBA00004173"/>
    </source>
</evidence>
<proteinExistence type="inferred from homology"/>
<gene>
    <name evidence="6" type="ORF">CDCA_CDCA04G1196</name>
</gene>
<dbReference type="PANTHER" id="PTHR22977">
    <property type="entry name" value="COX ASSEMBLY MITOCHONDRIAL PROTEIN"/>
    <property type="match status" value="1"/>
</dbReference>
<evidence type="ECO:0000313" key="6">
    <source>
        <dbReference type="EMBL" id="KAK4535171.1"/>
    </source>
</evidence>
<keyword evidence="4" id="KW-1015">Disulfide bond</keyword>
<organism evidence="6 7">
    <name type="scientific">Cyanidium caldarium</name>
    <name type="common">Red alga</name>
    <dbReference type="NCBI Taxonomy" id="2771"/>
    <lineage>
        <taxon>Eukaryota</taxon>
        <taxon>Rhodophyta</taxon>
        <taxon>Bangiophyceae</taxon>
        <taxon>Cyanidiales</taxon>
        <taxon>Cyanidiaceae</taxon>
        <taxon>Cyanidium</taxon>
    </lineage>
</organism>
<evidence type="ECO:0000256" key="4">
    <source>
        <dbReference type="ARBA" id="ARBA00023157"/>
    </source>
</evidence>
<dbReference type="GO" id="GO:0005739">
    <property type="term" value="C:mitochondrion"/>
    <property type="evidence" value="ECO:0007669"/>
    <property type="project" value="UniProtKB-SubCell"/>
</dbReference>
<dbReference type="InterPro" id="IPR013892">
    <property type="entry name" value="Cyt_c_biogenesis_Cmc1-like"/>
</dbReference>
<name>A0AAV9ISW0_CYACA</name>
<reference evidence="6 7" key="1">
    <citation type="submission" date="2022-07" db="EMBL/GenBank/DDBJ databases">
        <title>Genome-wide signatures of adaptation to extreme environments.</title>
        <authorList>
            <person name="Cho C.H."/>
            <person name="Yoon H.S."/>
        </authorList>
    </citation>
    <scope>NUCLEOTIDE SEQUENCE [LARGE SCALE GENOMIC DNA]</scope>
    <source>
        <strain evidence="6 7">DBV 063 E5</strain>
    </source>
</reference>
<dbReference type="Proteomes" id="UP001301350">
    <property type="component" value="Unassembled WGS sequence"/>
</dbReference>
<comment type="caution">
    <text evidence="6">The sequence shown here is derived from an EMBL/GenBank/DDBJ whole genome shotgun (WGS) entry which is preliminary data.</text>
</comment>
<evidence type="ECO:0000256" key="5">
    <source>
        <dbReference type="RuleBase" id="RU364104"/>
    </source>
</evidence>
<comment type="subcellular location">
    <subcellularLocation>
        <location evidence="1 5">Mitochondrion</location>
    </subcellularLocation>
</comment>
<comment type="similarity">
    <text evidence="2 5">Belongs to the CMC family.</text>
</comment>
<accession>A0AAV9ISW0</accession>
<dbReference type="EMBL" id="JANCYW010000004">
    <property type="protein sequence ID" value="KAK4535171.1"/>
    <property type="molecule type" value="Genomic_DNA"/>
</dbReference>
<sequence>MHPILAEHVHPTCVEEIRRLAACHQQHALLKFFGKCNQCKRELDECLGREYLVRRELNYAQSLEHKEQLREWKKYAEEADRDEAGQQR</sequence>
<evidence type="ECO:0000313" key="7">
    <source>
        <dbReference type="Proteomes" id="UP001301350"/>
    </source>
</evidence>
<dbReference type="Pfam" id="PF08583">
    <property type="entry name" value="Cmc1"/>
    <property type="match status" value="1"/>
</dbReference>